<dbReference type="PRINTS" id="PR00727">
    <property type="entry name" value="LEADERPTASE"/>
</dbReference>
<evidence type="ECO:0000256" key="5">
    <source>
        <dbReference type="PIRSR" id="PIRSR600223-1"/>
    </source>
</evidence>
<evidence type="ECO:0000256" key="1">
    <source>
        <dbReference type="ARBA" id="ARBA00004401"/>
    </source>
</evidence>
<evidence type="ECO:0000259" key="7">
    <source>
        <dbReference type="Pfam" id="PF10502"/>
    </source>
</evidence>
<dbReference type="InterPro" id="IPR019756">
    <property type="entry name" value="Pept_S26A_signal_pept_1_Ser-AS"/>
</dbReference>
<dbReference type="Pfam" id="PF10502">
    <property type="entry name" value="Peptidase_S26"/>
    <property type="match status" value="1"/>
</dbReference>
<feature type="active site" evidence="5">
    <location>
        <position position="54"/>
    </location>
</feature>
<proteinExistence type="inferred from homology"/>
<comment type="caution">
    <text evidence="8">The sequence shown here is derived from an EMBL/GenBank/DDBJ whole genome shotgun (WGS) entry which is preliminary data.</text>
</comment>
<dbReference type="EMBL" id="JACHDS010000001">
    <property type="protein sequence ID" value="MBB6173052.1"/>
    <property type="molecule type" value="Genomic_DNA"/>
</dbReference>
<dbReference type="RefSeq" id="WP_246421775.1">
    <property type="nucleotide sequence ID" value="NZ_JACHDS010000001.1"/>
</dbReference>
<keyword evidence="4 6" id="KW-0378">Hydrolase</keyword>
<dbReference type="PANTHER" id="PTHR43390">
    <property type="entry name" value="SIGNAL PEPTIDASE I"/>
    <property type="match status" value="1"/>
</dbReference>
<evidence type="ECO:0000256" key="4">
    <source>
        <dbReference type="ARBA" id="ARBA00022801"/>
    </source>
</evidence>
<evidence type="ECO:0000256" key="2">
    <source>
        <dbReference type="ARBA" id="ARBA00009370"/>
    </source>
</evidence>
<name>A0A7W9YJ10_9ACTN</name>
<protein>
    <recommendedName>
        <fullName evidence="6">Signal peptidase I</fullName>
        <ecNumber evidence="6">3.4.21.89</ecNumber>
    </recommendedName>
</protein>
<comment type="similarity">
    <text evidence="2 6">Belongs to the peptidase S26 family.</text>
</comment>
<gene>
    <name evidence="8" type="ORF">HNR23_003112</name>
</gene>
<dbReference type="CDD" id="cd06530">
    <property type="entry name" value="S26_SPase_I"/>
    <property type="match status" value="1"/>
</dbReference>
<evidence type="ECO:0000256" key="6">
    <source>
        <dbReference type="RuleBase" id="RU362042"/>
    </source>
</evidence>
<dbReference type="InterPro" id="IPR019533">
    <property type="entry name" value="Peptidase_S26"/>
</dbReference>
<evidence type="ECO:0000313" key="9">
    <source>
        <dbReference type="Proteomes" id="UP000546642"/>
    </source>
</evidence>
<comment type="subcellular location">
    <subcellularLocation>
        <location evidence="1">Cell membrane</location>
        <topology evidence="1">Single-pass type II membrane protein</topology>
    </subcellularLocation>
    <subcellularLocation>
        <location evidence="6">Membrane</location>
        <topology evidence="6">Single-pass type II membrane protein</topology>
    </subcellularLocation>
</comment>
<dbReference type="GO" id="GO:0005886">
    <property type="term" value="C:plasma membrane"/>
    <property type="evidence" value="ECO:0007669"/>
    <property type="project" value="UniProtKB-SubCell"/>
</dbReference>
<sequence>MESAGTTMNAKNEGSGEKQGSFWKELPILIVIALVLAFVIKTWVVQAFYIPSKSMEPTLLVGDRVLVNKLVYQVRDIERGDVVVFNGSGSWDEGDTVVVEEPTNPVSKLFTWVGQQLGVQPTGKDYIKRVIALPGDTVACCDADNRVTVNGVPLDEEDYLFPGSTATESEFGPVTVPEGRVWLMGDHRSISYDSRLHQNDPGEGSVAVDSVVGRAFVVIWPLDRMGTLPVPDTFEELDEADEAGADGGDAAGAREVASDPAAAGAPVAAAALPFAPLALGAAAAVPVHLAGRRVQRAIRRRFRGSHAQDSGD</sequence>
<evidence type="ECO:0000313" key="8">
    <source>
        <dbReference type="EMBL" id="MBB6173052.1"/>
    </source>
</evidence>
<dbReference type="PANTHER" id="PTHR43390:SF1">
    <property type="entry name" value="CHLOROPLAST PROCESSING PEPTIDASE"/>
    <property type="match status" value="1"/>
</dbReference>
<dbReference type="AlphaFoldDB" id="A0A7W9YJ10"/>
<keyword evidence="6" id="KW-0812">Transmembrane</keyword>
<feature type="domain" description="Peptidase S26" evidence="7">
    <location>
        <begin position="25"/>
        <end position="220"/>
    </location>
</feature>
<dbReference type="InterPro" id="IPR036286">
    <property type="entry name" value="LexA/Signal_pep-like_sf"/>
</dbReference>
<keyword evidence="6" id="KW-0472">Membrane</keyword>
<organism evidence="8 9">
    <name type="scientific">Nocardiopsis mwathae</name>
    <dbReference type="NCBI Taxonomy" id="1472723"/>
    <lineage>
        <taxon>Bacteria</taxon>
        <taxon>Bacillati</taxon>
        <taxon>Actinomycetota</taxon>
        <taxon>Actinomycetes</taxon>
        <taxon>Streptosporangiales</taxon>
        <taxon>Nocardiopsidaceae</taxon>
        <taxon>Nocardiopsis</taxon>
    </lineage>
</organism>
<dbReference type="GO" id="GO:0009003">
    <property type="term" value="F:signal peptidase activity"/>
    <property type="evidence" value="ECO:0007669"/>
    <property type="project" value="UniProtKB-EC"/>
</dbReference>
<reference evidence="8 9" key="1">
    <citation type="submission" date="2020-08" db="EMBL/GenBank/DDBJ databases">
        <title>Sequencing the genomes of 1000 actinobacteria strains.</title>
        <authorList>
            <person name="Klenk H.-P."/>
        </authorList>
    </citation>
    <scope>NUCLEOTIDE SEQUENCE [LARGE SCALE GENOMIC DNA]</scope>
    <source>
        <strain evidence="8 9">DSM 46659</strain>
    </source>
</reference>
<keyword evidence="6" id="KW-1133">Transmembrane helix</keyword>
<evidence type="ECO:0000256" key="3">
    <source>
        <dbReference type="ARBA" id="ARBA00022670"/>
    </source>
</evidence>
<accession>A0A7W9YJ10</accession>
<dbReference type="GO" id="GO:0006465">
    <property type="term" value="P:signal peptide processing"/>
    <property type="evidence" value="ECO:0007669"/>
    <property type="project" value="InterPro"/>
</dbReference>
<dbReference type="Gene3D" id="2.10.109.10">
    <property type="entry name" value="Umud Fragment, subunit A"/>
    <property type="match status" value="1"/>
</dbReference>
<dbReference type="Proteomes" id="UP000546642">
    <property type="component" value="Unassembled WGS sequence"/>
</dbReference>
<dbReference type="NCBIfam" id="TIGR02227">
    <property type="entry name" value="sigpep_I_bact"/>
    <property type="match status" value="1"/>
</dbReference>
<dbReference type="GO" id="GO:0004252">
    <property type="term" value="F:serine-type endopeptidase activity"/>
    <property type="evidence" value="ECO:0007669"/>
    <property type="project" value="InterPro"/>
</dbReference>
<dbReference type="EC" id="3.4.21.89" evidence="6"/>
<dbReference type="InterPro" id="IPR000223">
    <property type="entry name" value="Pept_S26A_signal_pept_1"/>
</dbReference>
<feature type="transmembrane region" description="Helical" evidence="6">
    <location>
        <begin position="28"/>
        <end position="50"/>
    </location>
</feature>
<comment type="catalytic activity">
    <reaction evidence="6">
        <text>Cleavage of hydrophobic, N-terminal signal or leader sequences from secreted and periplasmic proteins.</text>
        <dbReference type="EC" id="3.4.21.89"/>
    </reaction>
</comment>
<keyword evidence="9" id="KW-1185">Reference proteome</keyword>
<feature type="active site" evidence="5">
    <location>
        <position position="128"/>
    </location>
</feature>
<dbReference type="SUPFAM" id="SSF51306">
    <property type="entry name" value="LexA/Signal peptidase"/>
    <property type="match status" value="1"/>
</dbReference>
<dbReference type="PROSITE" id="PS00501">
    <property type="entry name" value="SPASE_I_1"/>
    <property type="match status" value="1"/>
</dbReference>
<keyword evidence="3 6" id="KW-0645">Protease</keyword>